<evidence type="ECO:0000256" key="1">
    <source>
        <dbReference type="SAM" id="MobiDB-lite"/>
    </source>
</evidence>
<gene>
    <name evidence="3" type="ORF">CTHT_0050280</name>
</gene>
<dbReference type="InterPro" id="IPR036691">
    <property type="entry name" value="Endo/exonu/phosph_ase_sf"/>
</dbReference>
<evidence type="ECO:0000313" key="3">
    <source>
        <dbReference type="EMBL" id="EGS18431.1"/>
    </source>
</evidence>
<dbReference type="Proteomes" id="UP000008066">
    <property type="component" value="Unassembled WGS sequence"/>
</dbReference>
<keyword evidence="4" id="KW-1185">Reference proteome</keyword>
<protein>
    <recommendedName>
        <fullName evidence="2">Endonuclease/exonuclease/phosphatase domain-containing protein</fullName>
    </recommendedName>
</protein>
<dbReference type="eggNOG" id="KOG1075">
    <property type="taxonomic scope" value="Eukaryota"/>
</dbReference>
<feature type="compositionally biased region" description="Basic and acidic residues" evidence="1">
    <location>
        <begin position="82"/>
        <end position="98"/>
    </location>
</feature>
<dbReference type="GeneID" id="18259066"/>
<feature type="region of interest" description="Disordered" evidence="1">
    <location>
        <begin position="1"/>
        <end position="119"/>
    </location>
</feature>
<dbReference type="SUPFAM" id="SSF56219">
    <property type="entry name" value="DNase I-like"/>
    <property type="match status" value="1"/>
</dbReference>
<sequence length="437" mass="47362">MKQSSLAPAPAPTERPNQEGSSPAAPEAPPQQIMGDEVLPDAPQAPADRASEPPQPQSSTPTAGSLLRARTEPPRQPQSSPKRLEPGSEARSAARVEPEQEEHTEDCIVVRTSLDSDDESDLAVRHRYQVVCIQEPPPVIFGRVRRHLDFTLHAIDDGATRAAIYVNRRLSTLAPTAPEHGLVTISLQGRTLCSLQVDPNSFIIVGDFNAHHPDWDPRARPNPKGDMVREWIAARGATSRLADPPSDDELKNAFLGATSNTPGPDGVPLAFFRHTWELVRPAARAIAEGCIKWGAFPKAFKQATVVILSKPGRDPSALDLVQALVHDAETMSRQGYHELLVTLDVDSAYPSVQPPIFREVLADQGWPHWLSHHESLRVGQLRTKARGIGLRIDPNKTKVEGASFSPGKSIKWLGVSLDPKLSPATQAAAKASATTAV</sequence>
<reference evidence="3 4" key="1">
    <citation type="journal article" date="2011" name="Cell">
        <title>Insight into structure and assembly of the nuclear pore complex by utilizing the genome of a eukaryotic thermophile.</title>
        <authorList>
            <person name="Amlacher S."/>
            <person name="Sarges P."/>
            <person name="Flemming D."/>
            <person name="van Noort V."/>
            <person name="Kunze R."/>
            <person name="Devos D.P."/>
            <person name="Arumugam M."/>
            <person name="Bork P."/>
            <person name="Hurt E."/>
        </authorList>
    </citation>
    <scope>NUCLEOTIDE SEQUENCE [LARGE SCALE GENOMIC DNA]</scope>
    <source>
        <strain evidence="4">DSM 1495 / CBS 144.50 / IMI 039719</strain>
    </source>
</reference>
<dbReference type="OrthoDB" id="4842715at2759"/>
<dbReference type="InterPro" id="IPR005135">
    <property type="entry name" value="Endo/exonuclease/phosphatase"/>
</dbReference>
<dbReference type="PANTHER" id="PTHR33481">
    <property type="entry name" value="REVERSE TRANSCRIPTASE"/>
    <property type="match status" value="1"/>
</dbReference>
<name>G0SCU8_CHATD</name>
<feature type="non-terminal residue" evidence="3">
    <location>
        <position position="437"/>
    </location>
</feature>
<proteinExistence type="predicted"/>
<dbReference type="GO" id="GO:0003824">
    <property type="term" value="F:catalytic activity"/>
    <property type="evidence" value="ECO:0007669"/>
    <property type="project" value="InterPro"/>
</dbReference>
<dbReference type="EMBL" id="GL988045">
    <property type="protein sequence ID" value="EGS18431.1"/>
    <property type="molecule type" value="Genomic_DNA"/>
</dbReference>
<dbReference type="AlphaFoldDB" id="G0SCU8"/>
<accession>G0SCU8</accession>
<dbReference type="HOGENOM" id="CLU_627860_0_0_1"/>
<dbReference type="Gene3D" id="3.60.10.10">
    <property type="entry name" value="Endonuclease/exonuclease/phosphatase"/>
    <property type="match status" value="1"/>
</dbReference>
<dbReference type="RefSeq" id="XP_006695376.1">
    <property type="nucleotide sequence ID" value="XM_006695313.1"/>
</dbReference>
<dbReference type="KEGG" id="cthr:CTHT_0050280"/>
<organism evidence="4">
    <name type="scientific">Chaetomium thermophilum (strain DSM 1495 / CBS 144.50 / IMI 039719)</name>
    <name type="common">Thermochaetoides thermophila</name>
    <dbReference type="NCBI Taxonomy" id="759272"/>
    <lineage>
        <taxon>Eukaryota</taxon>
        <taxon>Fungi</taxon>
        <taxon>Dikarya</taxon>
        <taxon>Ascomycota</taxon>
        <taxon>Pezizomycotina</taxon>
        <taxon>Sordariomycetes</taxon>
        <taxon>Sordariomycetidae</taxon>
        <taxon>Sordariales</taxon>
        <taxon>Chaetomiaceae</taxon>
        <taxon>Thermochaetoides</taxon>
    </lineage>
</organism>
<feature type="domain" description="Endonuclease/exonuclease/phosphatase" evidence="2">
    <location>
        <begin position="115"/>
        <end position="245"/>
    </location>
</feature>
<evidence type="ECO:0000313" key="4">
    <source>
        <dbReference type="Proteomes" id="UP000008066"/>
    </source>
</evidence>
<evidence type="ECO:0000259" key="2">
    <source>
        <dbReference type="Pfam" id="PF03372"/>
    </source>
</evidence>
<dbReference type="PANTHER" id="PTHR33481:SF1">
    <property type="entry name" value="ENDONUCLEASE_EXONUCLEASE_PHOSPHATASE DOMAIN-CONTAINING PROTEIN-RELATED"/>
    <property type="match status" value="1"/>
</dbReference>
<dbReference type="Pfam" id="PF03372">
    <property type="entry name" value="Exo_endo_phos"/>
    <property type="match status" value="1"/>
</dbReference>